<comment type="cofactor">
    <cofactor evidence="1">
        <name>a divalent metal cation</name>
        <dbReference type="ChEBI" id="CHEBI:60240"/>
    </cofactor>
</comment>
<feature type="domain" description="DDE Tnp4" evidence="3">
    <location>
        <begin position="1"/>
        <end position="103"/>
    </location>
</feature>
<evidence type="ECO:0000256" key="1">
    <source>
        <dbReference type="ARBA" id="ARBA00001968"/>
    </source>
</evidence>
<name>A0ABN8MZ99_9CNID</name>
<gene>
    <name evidence="4" type="ORF">PLOB_00035475</name>
</gene>
<sequence>MLDESGLLNELERHAFSPTGQAMCIYGGPAYPHRVHLQRPFQYGVLTHQMQSFNESMSKVRSSVEWIFGDIINYFKFLDFKKDLKLDLSPIGKMSIVCALLRNALTCLYGNTTSEFFQLDPPSLEDYFA</sequence>
<dbReference type="InterPro" id="IPR027806">
    <property type="entry name" value="HARBI1_dom"/>
</dbReference>
<evidence type="ECO:0000259" key="3">
    <source>
        <dbReference type="Pfam" id="PF13359"/>
    </source>
</evidence>
<dbReference type="EMBL" id="CALNXK010000005">
    <property type="protein sequence ID" value="CAH3037245.1"/>
    <property type="molecule type" value="Genomic_DNA"/>
</dbReference>
<accession>A0ABN8MZ99</accession>
<proteinExistence type="predicted"/>
<comment type="caution">
    <text evidence="4">The sequence shown here is derived from an EMBL/GenBank/DDBJ whole genome shotgun (WGS) entry which is preliminary data.</text>
</comment>
<keyword evidence="5" id="KW-1185">Reference proteome</keyword>
<evidence type="ECO:0000313" key="5">
    <source>
        <dbReference type="Proteomes" id="UP001159405"/>
    </source>
</evidence>
<reference evidence="4 5" key="1">
    <citation type="submission" date="2022-05" db="EMBL/GenBank/DDBJ databases">
        <authorList>
            <consortium name="Genoscope - CEA"/>
            <person name="William W."/>
        </authorList>
    </citation>
    <scope>NUCLEOTIDE SEQUENCE [LARGE SCALE GENOMIC DNA]</scope>
</reference>
<evidence type="ECO:0000313" key="4">
    <source>
        <dbReference type="EMBL" id="CAH3037245.1"/>
    </source>
</evidence>
<organism evidence="4 5">
    <name type="scientific">Porites lobata</name>
    <dbReference type="NCBI Taxonomy" id="104759"/>
    <lineage>
        <taxon>Eukaryota</taxon>
        <taxon>Metazoa</taxon>
        <taxon>Cnidaria</taxon>
        <taxon>Anthozoa</taxon>
        <taxon>Hexacorallia</taxon>
        <taxon>Scleractinia</taxon>
        <taxon>Fungiina</taxon>
        <taxon>Poritidae</taxon>
        <taxon>Porites</taxon>
    </lineage>
</organism>
<dbReference type="Proteomes" id="UP001159405">
    <property type="component" value="Unassembled WGS sequence"/>
</dbReference>
<evidence type="ECO:0000256" key="2">
    <source>
        <dbReference type="ARBA" id="ARBA00022723"/>
    </source>
</evidence>
<protein>
    <recommendedName>
        <fullName evidence="3">DDE Tnp4 domain-containing protein</fullName>
    </recommendedName>
</protein>
<dbReference type="Pfam" id="PF13359">
    <property type="entry name" value="DDE_Tnp_4"/>
    <property type="match status" value="1"/>
</dbReference>
<keyword evidence="2" id="KW-0479">Metal-binding</keyword>